<dbReference type="Pfam" id="PF01230">
    <property type="entry name" value="HIT"/>
    <property type="match status" value="1"/>
</dbReference>
<dbReference type="InterPro" id="IPR019808">
    <property type="entry name" value="Histidine_triad_CS"/>
</dbReference>
<dbReference type="AlphaFoldDB" id="A0A0U5BBU9"/>
<reference evidence="1 2" key="1">
    <citation type="submission" date="2015-12" db="EMBL/GenBank/DDBJ databases">
        <title>Genome sequence of Aneurinibacillus soli.</title>
        <authorList>
            <person name="Lee J.S."/>
            <person name="Lee K.C."/>
            <person name="Kim K.K."/>
            <person name="Lee B.W."/>
        </authorList>
    </citation>
    <scope>NUCLEOTIDE SEQUENCE [LARGE SCALE GENOMIC DNA]</scope>
    <source>
        <strain evidence="1 2">CB4</strain>
    </source>
</reference>
<dbReference type="PROSITE" id="PS51084">
    <property type="entry name" value="HIT_2"/>
    <property type="match status" value="1"/>
</dbReference>
<dbReference type="InterPro" id="IPR039384">
    <property type="entry name" value="HINT"/>
</dbReference>
<proteinExistence type="predicted"/>
<evidence type="ECO:0000313" key="2">
    <source>
        <dbReference type="Proteomes" id="UP000217696"/>
    </source>
</evidence>
<keyword evidence="2" id="KW-1185">Reference proteome</keyword>
<dbReference type="SUPFAM" id="SSF54197">
    <property type="entry name" value="HIT-like"/>
    <property type="match status" value="1"/>
</dbReference>
<dbReference type="EMBL" id="AP017312">
    <property type="protein sequence ID" value="BAU29094.1"/>
    <property type="molecule type" value="Genomic_DNA"/>
</dbReference>
<dbReference type="InterPro" id="IPR036265">
    <property type="entry name" value="HIT-like_sf"/>
</dbReference>
<keyword evidence="1" id="KW-0378">Hydrolase</keyword>
<dbReference type="Proteomes" id="UP000217696">
    <property type="component" value="Chromosome"/>
</dbReference>
<sequence>MAHDPNCIFCKIIQGEIPSAKVFENDHVLAFLDISQVTKGHTLIIPKTHRQDIFELESDIAANLFRVVPEIANAVKKQTGADGVNILNNNGKTAGQTVFHYHMHIIPRYGKEDGFHPHFVDHTADYTPTDLQQIAATIRDSLKV</sequence>
<dbReference type="InterPro" id="IPR001310">
    <property type="entry name" value="Histidine_triad_HIT"/>
</dbReference>
<dbReference type="OrthoDB" id="9784774at2"/>
<dbReference type="GO" id="GO:0009117">
    <property type="term" value="P:nucleotide metabolic process"/>
    <property type="evidence" value="ECO:0007669"/>
    <property type="project" value="TreeGrafter"/>
</dbReference>
<dbReference type="PANTHER" id="PTHR46648:SF1">
    <property type="entry name" value="ADENOSINE 5'-MONOPHOSPHORAMIDASE HNT1"/>
    <property type="match status" value="1"/>
</dbReference>
<dbReference type="RefSeq" id="WP_096466802.1">
    <property type="nucleotide sequence ID" value="NZ_AP017312.1"/>
</dbReference>
<gene>
    <name evidence="1" type="ORF">CB4_03272</name>
</gene>
<accession>A0A0U5BBU9</accession>
<dbReference type="PROSITE" id="PS00892">
    <property type="entry name" value="HIT_1"/>
    <property type="match status" value="1"/>
</dbReference>
<dbReference type="CDD" id="cd01277">
    <property type="entry name" value="HINT_subgroup"/>
    <property type="match status" value="1"/>
</dbReference>
<name>A0A0U5BBU9_9BACL</name>
<evidence type="ECO:0000313" key="1">
    <source>
        <dbReference type="EMBL" id="BAU29094.1"/>
    </source>
</evidence>
<dbReference type="KEGG" id="asoc:CB4_03272"/>
<organism evidence="1 2">
    <name type="scientific">Aneurinibacillus soli</name>
    <dbReference type="NCBI Taxonomy" id="1500254"/>
    <lineage>
        <taxon>Bacteria</taxon>
        <taxon>Bacillati</taxon>
        <taxon>Bacillota</taxon>
        <taxon>Bacilli</taxon>
        <taxon>Bacillales</taxon>
        <taxon>Paenibacillaceae</taxon>
        <taxon>Aneurinibacillus group</taxon>
        <taxon>Aneurinibacillus</taxon>
    </lineage>
</organism>
<dbReference type="PRINTS" id="PR00332">
    <property type="entry name" value="HISTRIAD"/>
</dbReference>
<protein>
    <submittedName>
        <fullName evidence="1">HIT-like protein</fullName>
        <ecNumber evidence="1">3.-.-.-</ecNumber>
    </submittedName>
</protein>
<dbReference type="PANTHER" id="PTHR46648">
    <property type="entry name" value="HIT FAMILY PROTEIN 1"/>
    <property type="match status" value="1"/>
</dbReference>
<dbReference type="FunFam" id="3.30.428.10:FF:000014">
    <property type="entry name" value="Putative histidine triad (HIT) protein"/>
    <property type="match status" value="1"/>
</dbReference>
<dbReference type="InterPro" id="IPR011146">
    <property type="entry name" value="HIT-like"/>
</dbReference>
<dbReference type="Gene3D" id="3.30.428.10">
    <property type="entry name" value="HIT-like"/>
    <property type="match status" value="1"/>
</dbReference>
<dbReference type="GO" id="GO:0016787">
    <property type="term" value="F:hydrolase activity"/>
    <property type="evidence" value="ECO:0007669"/>
    <property type="project" value="UniProtKB-KW"/>
</dbReference>
<dbReference type="EC" id="3.-.-.-" evidence="1"/>